<proteinExistence type="predicted"/>
<dbReference type="PANTHER" id="PTHR18896">
    <property type="entry name" value="PHOSPHOLIPASE D"/>
    <property type="match status" value="1"/>
</dbReference>
<keyword evidence="12" id="KW-1185">Reference proteome</keyword>
<dbReference type="Gene3D" id="3.30.870.10">
    <property type="entry name" value="Endonuclease Chain A"/>
    <property type="match status" value="2"/>
</dbReference>
<dbReference type="GO" id="GO:0004630">
    <property type="term" value="F:phospholipase D activity"/>
    <property type="evidence" value="ECO:0007669"/>
    <property type="project" value="UniProtKB-EC"/>
</dbReference>
<gene>
    <name evidence="11" type="ORF">BN77_p10075</name>
</gene>
<evidence type="ECO:0000259" key="10">
    <source>
        <dbReference type="PROSITE" id="PS50035"/>
    </source>
</evidence>
<evidence type="ECO:0000256" key="9">
    <source>
        <dbReference type="ARBA" id="ARBA00029594"/>
    </source>
</evidence>
<dbReference type="eggNOG" id="COG1502">
    <property type="taxonomic scope" value="Bacteria"/>
</dbReference>
<dbReference type="SUPFAM" id="SSF56024">
    <property type="entry name" value="Phospholipase D/nuclease"/>
    <property type="match status" value="2"/>
</dbReference>
<reference evidence="11 12" key="1">
    <citation type="journal article" date="2013" name="Genome Announc.">
        <title>Draft Genome Sequence of Rhizobium mesoamericanum STM3625, a Nitrogen-Fixing Symbiont of Mimosa pudica Isolated in French Guiana (South America).</title>
        <authorList>
            <person name="Moulin L."/>
            <person name="Mornico D."/>
            <person name="Melkonian R."/>
            <person name="Klonowska A."/>
        </authorList>
    </citation>
    <scope>NUCLEOTIDE SEQUENCE [LARGE SCALE GENOMIC DNA]</scope>
    <source>
        <strain evidence="11 12">STM3625</strain>
    </source>
</reference>
<dbReference type="SMART" id="SM00155">
    <property type="entry name" value="PLDc"/>
    <property type="match status" value="2"/>
</dbReference>
<dbReference type="AlphaFoldDB" id="K0PNM2"/>
<dbReference type="CDD" id="cd09143">
    <property type="entry name" value="PLDc_vPLD1_2_like_bac_2"/>
    <property type="match status" value="1"/>
</dbReference>
<sequence length="506" mass="56599">MTSEIDEIKLEGTAEKAAFLINGSQYFSQLADTLRRAQRRIWIVGWDFNPNILLEPQSSNQTLGELLESCARANPDLQIKILIWALGPVYSKKSLSVVSKANFPQNGGIDLRFAFQPAVRGCHHEKLVCVDDTAAFIGGIDLTSRRWDTYHHKVRDRLRCDPEGVAYDPLHDLQVMVTGEAAALISKVARQRWRDATGETYDAVAIKRVPDWLNGSAVTLSDVPVKLAVSKPTTLFKTGLRQGIRLTMAMIARAERQLYIETQYLASFNVSEALAARLQEPNGPEIVIVCTATSHGWIENTIMGGNRDRIIQRLRRADRNNRLRVFHPVVHDGCEQAELLVHSKLQIADDKLLRMGSSNLNHRSEGLDTECDILFEASRHDHCLAIAHLRDLLVAEYFGCSVDAVKEATHRKGSLIGAIEELNVNRKTLRAFVPTGEKYGPVFATSIVDPSCPIGQSARAFCRRVAGRIFLFFRTLRSNLARNEDQIHKRTHNKKTDAAKCSLGTD</sequence>
<dbReference type="GO" id="GO:0005576">
    <property type="term" value="C:extracellular region"/>
    <property type="evidence" value="ECO:0007669"/>
    <property type="project" value="UniProtKB-SubCell"/>
</dbReference>
<dbReference type="InterPro" id="IPR025202">
    <property type="entry name" value="PLD-like_dom"/>
</dbReference>
<evidence type="ECO:0000313" key="12">
    <source>
        <dbReference type="Proteomes" id="UP000009319"/>
    </source>
</evidence>
<comment type="catalytic activity">
    <reaction evidence="1">
        <text>a 1,2-diacyl-sn-glycero-3-phosphocholine + H2O = a 1,2-diacyl-sn-glycero-3-phosphate + choline + H(+)</text>
        <dbReference type="Rhea" id="RHEA:14445"/>
        <dbReference type="ChEBI" id="CHEBI:15354"/>
        <dbReference type="ChEBI" id="CHEBI:15377"/>
        <dbReference type="ChEBI" id="CHEBI:15378"/>
        <dbReference type="ChEBI" id="CHEBI:57643"/>
        <dbReference type="ChEBI" id="CHEBI:58608"/>
        <dbReference type="EC" id="3.1.4.4"/>
    </reaction>
</comment>
<feature type="domain" description="PLD phosphodiesterase" evidence="10">
    <location>
        <begin position="337"/>
        <end position="364"/>
    </location>
</feature>
<evidence type="ECO:0000256" key="3">
    <source>
        <dbReference type="ARBA" id="ARBA00004613"/>
    </source>
</evidence>
<evidence type="ECO:0000256" key="8">
    <source>
        <dbReference type="ARBA" id="ARBA00023098"/>
    </source>
</evidence>
<evidence type="ECO:0000256" key="7">
    <source>
        <dbReference type="ARBA" id="ARBA00022801"/>
    </source>
</evidence>
<keyword evidence="6" id="KW-0677">Repeat</keyword>
<evidence type="ECO:0000256" key="4">
    <source>
        <dbReference type="ARBA" id="ARBA00018392"/>
    </source>
</evidence>
<comment type="function">
    <text evidence="2">Could be a virulence factor.</text>
</comment>
<dbReference type="RefSeq" id="WP_007535595.1">
    <property type="nucleotide sequence ID" value="NZ_HF536773.1"/>
</dbReference>
<keyword evidence="5" id="KW-0964">Secreted</keyword>
<dbReference type="InterPro" id="IPR001736">
    <property type="entry name" value="PLipase_D/transphosphatidylase"/>
</dbReference>
<dbReference type="STRING" id="1211777.BN77_p10075"/>
<protein>
    <recommendedName>
        <fullName evidence="4">Phospholipase D</fullName>
    </recommendedName>
    <alternativeName>
        <fullName evidence="9">Choline phosphatase</fullName>
    </alternativeName>
</protein>
<evidence type="ECO:0000313" key="11">
    <source>
        <dbReference type="EMBL" id="CCM78121.1"/>
    </source>
</evidence>
<evidence type="ECO:0000256" key="2">
    <source>
        <dbReference type="ARBA" id="ARBA00003145"/>
    </source>
</evidence>
<name>K0PNM2_9HYPH</name>
<comment type="subcellular location">
    <subcellularLocation>
        <location evidence="3">Secreted</location>
    </subcellularLocation>
</comment>
<keyword evidence="8" id="KW-0443">Lipid metabolism</keyword>
<dbReference type="CDD" id="cd09140">
    <property type="entry name" value="PLDc_vPLD1_2_like_bac_1"/>
    <property type="match status" value="1"/>
</dbReference>
<accession>K0PNM2</accession>
<evidence type="ECO:0000256" key="6">
    <source>
        <dbReference type="ARBA" id="ARBA00022737"/>
    </source>
</evidence>
<keyword evidence="7 11" id="KW-0378">Hydrolase</keyword>
<dbReference type="Proteomes" id="UP000009319">
    <property type="component" value="Unassembled WGS sequence"/>
</dbReference>
<dbReference type="HOGENOM" id="CLU_011094_2_0_5"/>
<dbReference type="InterPro" id="IPR015679">
    <property type="entry name" value="PLipase_D_fam"/>
</dbReference>
<dbReference type="Pfam" id="PF00614">
    <property type="entry name" value="PLDc"/>
    <property type="match status" value="1"/>
</dbReference>
<evidence type="ECO:0000256" key="1">
    <source>
        <dbReference type="ARBA" id="ARBA00000798"/>
    </source>
</evidence>
<evidence type="ECO:0000256" key="5">
    <source>
        <dbReference type="ARBA" id="ARBA00022525"/>
    </source>
</evidence>
<dbReference type="EMBL" id="CANI01000035">
    <property type="protein sequence ID" value="CCM78121.1"/>
    <property type="molecule type" value="Genomic_DNA"/>
</dbReference>
<dbReference type="GO" id="GO:0009395">
    <property type="term" value="P:phospholipid catabolic process"/>
    <property type="evidence" value="ECO:0007669"/>
    <property type="project" value="TreeGrafter"/>
</dbReference>
<organism evidence="11 12">
    <name type="scientific">Rhizobium mesoamericanum STM3625</name>
    <dbReference type="NCBI Taxonomy" id="1211777"/>
    <lineage>
        <taxon>Bacteria</taxon>
        <taxon>Pseudomonadati</taxon>
        <taxon>Pseudomonadota</taxon>
        <taxon>Alphaproteobacteria</taxon>
        <taxon>Hyphomicrobiales</taxon>
        <taxon>Rhizobiaceae</taxon>
        <taxon>Rhizobium/Agrobacterium group</taxon>
        <taxon>Rhizobium</taxon>
    </lineage>
</organism>
<dbReference type="PROSITE" id="PS50035">
    <property type="entry name" value="PLD"/>
    <property type="match status" value="2"/>
</dbReference>
<dbReference type="Pfam" id="PF13091">
    <property type="entry name" value="PLDc_2"/>
    <property type="match status" value="1"/>
</dbReference>
<dbReference type="PANTHER" id="PTHR18896:SF76">
    <property type="entry name" value="PHOSPHOLIPASE"/>
    <property type="match status" value="1"/>
</dbReference>
<feature type="domain" description="PLD phosphodiesterase" evidence="10">
    <location>
        <begin position="119"/>
        <end position="146"/>
    </location>
</feature>
<comment type="caution">
    <text evidence="11">The sequence shown here is derived from an EMBL/GenBank/DDBJ whole genome shotgun (WGS) entry which is preliminary data.</text>
</comment>